<dbReference type="EnsemblMetazoa" id="XM_022796642">
    <property type="protein sequence ID" value="XP_022652377"/>
    <property type="gene ID" value="LOC111246669"/>
</dbReference>
<dbReference type="PANTHER" id="PTHR13265:SF0">
    <property type="entry name" value="HPR1"/>
    <property type="match status" value="1"/>
</dbReference>
<dbReference type="FunCoup" id="A0A7M7MCN9">
    <property type="interactions" value="1492"/>
</dbReference>
<dbReference type="InterPro" id="IPR000488">
    <property type="entry name" value="Death_dom"/>
</dbReference>
<dbReference type="PANTHER" id="PTHR13265">
    <property type="entry name" value="THO COMPLEX SUBUNIT 1"/>
    <property type="match status" value="1"/>
</dbReference>
<feature type="compositionally biased region" description="Acidic residues" evidence="1">
    <location>
        <begin position="612"/>
        <end position="621"/>
    </location>
</feature>
<evidence type="ECO:0000256" key="1">
    <source>
        <dbReference type="SAM" id="MobiDB-lite"/>
    </source>
</evidence>
<dbReference type="KEGG" id="vde:111246669"/>
<feature type="compositionally biased region" description="Low complexity" evidence="1">
    <location>
        <begin position="598"/>
        <end position="611"/>
    </location>
</feature>
<sequence length="757" mass="84006">MTSIDGVARSGYEDQLRRWIESSTPIAEIQLSGVGEGSEGARATDTALRSVLWDLLDTHGQHANVSVKDADQSSRKLEAAVLGRFVDLMVALCEKEMASPNLPATVFTDLFDTLTISRCERLFHLVEQRVELWKRPAFFAPCKNQLLRMCNDLLRRLSKSQNTVFCGQILIVLAKLFPLSERSGLNIVSEFNTEHLSIRGDQSACAEETSPLTNQGDDKEPSLTEKEGTPISTEDSTSIIGVSGKVSVNLYRKFWSLQEFFRQPNLCYNGNHWKQMTKCSQEVLTVFSSYRLDEHAASSKPTDAYFAKYLTSKKLFELELSDSNFRRYILIQFLIMFHYLKASVRFKLESQVLSEEQSQWVREKSAEIYKLLEQTPPDGKEFARSIASMMAREEMWNAWKNDNCPAFRVADAPERKLVRRKRPIGDDIRDHLAKGQISMGSAELTRLFNICPDNWEACRGERRNYVPSMEEFFEEAIAQADPTACIEDQYKLTSNPNWGWRALRILSQKSLHFFTSTNQPAKSLPNYLDTMVGYLAKDLSVTKEGSKENSNGTATGAKVDEVDDNSQDDFKDEDADSNAQVGNASQPSTVNNSTGNIGRRTGTGASGTSAAPEDEDGDGVDGDGNSRGSTQNNSNINNNDKEVGPPPKRTRLAMLRSAAASSATEGSSNATLSAGTISRLAAALGADCARLVPHMGLSDDELQYVQSQHEDDPVAQANHLLTLWKENEPEDATLEKARQIAAKLGLTHKLTDAALKG</sequence>
<dbReference type="CTD" id="40723"/>
<dbReference type="Pfam" id="PF11957">
    <property type="entry name" value="efThoc1"/>
    <property type="match status" value="1"/>
</dbReference>
<dbReference type="GeneID" id="111246669"/>
<dbReference type="RefSeq" id="XP_022652377.1">
    <property type="nucleotide sequence ID" value="XM_022796642.1"/>
</dbReference>
<dbReference type="RefSeq" id="XP_022652378.1">
    <property type="nucleotide sequence ID" value="XM_022796643.1"/>
</dbReference>
<dbReference type="OrthoDB" id="10257415at2759"/>
<name>A0A7M7MCN9_VARDE</name>
<evidence type="ECO:0000313" key="3">
    <source>
        <dbReference type="EnsemblMetazoa" id="XP_022652377"/>
    </source>
</evidence>
<dbReference type="OMA" id="LQREEMW"/>
<evidence type="ECO:0000313" key="4">
    <source>
        <dbReference type="Proteomes" id="UP000594260"/>
    </source>
</evidence>
<dbReference type="InterPro" id="IPR011029">
    <property type="entry name" value="DEATH-like_dom_sf"/>
</dbReference>
<dbReference type="AlphaFoldDB" id="A0A7M7MCN9"/>
<feature type="region of interest" description="Disordered" evidence="1">
    <location>
        <begin position="207"/>
        <end position="235"/>
    </location>
</feature>
<dbReference type="InterPro" id="IPR021861">
    <property type="entry name" value="THO_THOC1"/>
</dbReference>
<proteinExistence type="predicted"/>
<feature type="compositionally biased region" description="Acidic residues" evidence="1">
    <location>
        <begin position="561"/>
        <end position="576"/>
    </location>
</feature>
<dbReference type="GO" id="GO:0006406">
    <property type="term" value="P:mRNA export from nucleus"/>
    <property type="evidence" value="ECO:0007669"/>
    <property type="project" value="TreeGrafter"/>
</dbReference>
<keyword evidence="4" id="KW-1185">Reference proteome</keyword>
<dbReference type="Gene3D" id="1.10.533.10">
    <property type="entry name" value="Death Domain, Fas"/>
    <property type="match status" value="1"/>
</dbReference>
<dbReference type="Pfam" id="PF00531">
    <property type="entry name" value="Death"/>
    <property type="match status" value="1"/>
</dbReference>
<dbReference type="PROSITE" id="PS50017">
    <property type="entry name" value="DEATH_DOMAIN"/>
    <property type="match status" value="1"/>
</dbReference>
<dbReference type="SUPFAM" id="SSF47986">
    <property type="entry name" value="DEATH domain"/>
    <property type="match status" value="1"/>
</dbReference>
<protein>
    <recommendedName>
        <fullName evidence="2">Death domain-containing protein</fullName>
    </recommendedName>
</protein>
<feature type="domain" description="Death" evidence="2">
    <location>
        <begin position="684"/>
        <end position="746"/>
    </location>
</feature>
<dbReference type="InParanoid" id="A0A7M7MCN9"/>
<feature type="region of interest" description="Disordered" evidence="1">
    <location>
        <begin position="542"/>
        <end position="648"/>
    </location>
</feature>
<accession>A0A7M7MCN9</accession>
<feature type="compositionally biased region" description="Basic and acidic residues" evidence="1">
    <location>
        <begin position="216"/>
        <end position="228"/>
    </location>
</feature>
<reference evidence="3" key="1">
    <citation type="submission" date="2021-01" db="UniProtKB">
        <authorList>
            <consortium name="EnsemblMetazoa"/>
        </authorList>
    </citation>
    <scope>IDENTIFICATION</scope>
</reference>
<dbReference type="GO" id="GO:0007165">
    <property type="term" value="P:signal transduction"/>
    <property type="evidence" value="ECO:0007669"/>
    <property type="project" value="InterPro"/>
</dbReference>
<dbReference type="CDD" id="cd01670">
    <property type="entry name" value="Death"/>
    <property type="match status" value="1"/>
</dbReference>
<dbReference type="EnsemblMetazoa" id="XM_022796643">
    <property type="protein sequence ID" value="XP_022652378"/>
    <property type="gene ID" value="LOC111246669"/>
</dbReference>
<evidence type="ECO:0000259" key="2">
    <source>
        <dbReference type="PROSITE" id="PS50017"/>
    </source>
</evidence>
<feature type="compositionally biased region" description="Polar residues" evidence="1">
    <location>
        <begin position="577"/>
        <end position="596"/>
    </location>
</feature>
<dbReference type="Proteomes" id="UP000594260">
    <property type="component" value="Unplaced"/>
</dbReference>
<dbReference type="GO" id="GO:0000445">
    <property type="term" value="C:THO complex part of transcription export complex"/>
    <property type="evidence" value="ECO:0007669"/>
    <property type="project" value="TreeGrafter"/>
</dbReference>
<organism evidence="3 4">
    <name type="scientific">Varroa destructor</name>
    <name type="common">Honeybee mite</name>
    <dbReference type="NCBI Taxonomy" id="109461"/>
    <lineage>
        <taxon>Eukaryota</taxon>
        <taxon>Metazoa</taxon>
        <taxon>Ecdysozoa</taxon>
        <taxon>Arthropoda</taxon>
        <taxon>Chelicerata</taxon>
        <taxon>Arachnida</taxon>
        <taxon>Acari</taxon>
        <taxon>Parasitiformes</taxon>
        <taxon>Mesostigmata</taxon>
        <taxon>Gamasina</taxon>
        <taxon>Dermanyssoidea</taxon>
        <taxon>Varroidae</taxon>
        <taxon>Varroa</taxon>
    </lineage>
</organism>